<dbReference type="RefSeq" id="WP_344648827.1">
    <property type="nucleotide sequence ID" value="NZ_BAAAGX010000009.1"/>
</dbReference>
<organism evidence="5 6">
    <name type="scientific">Cryptosporangium japonicum</name>
    <dbReference type="NCBI Taxonomy" id="80872"/>
    <lineage>
        <taxon>Bacteria</taxon>
        <taxon>Bacillati</taxon>
        <taxon>Actinomycetota</taxon>
        <taxon>Actinomycetes</taxon>
        <taxon>Cryptosporangiales</taxon>
        <taxon>Cryptosporangiaceae</taxon>
        <taxon>Cryptosporangium</taxon>
    </lineage>
</organism>
<keyword evidence="2" id="KW-0418">Kinase</keyword>
<keyword evidence="6" id="KW-1185">Reference proteome</keyword>
<dbReference type="InterPro" id="IPR050482">
    <property type="entry name" value="Sensor_HK_TwoCompSys"/>
</dbReference>
<protein>
    <recommendedName>
        <fullName evidence="4">Histidine kinase/HSP90-like ATPase domain-containing protein</fullName>
    </recommendedName>
</protein>
<dbReference type="EMBL" id="BAAAGX010000009">
    <property type="protein sequence ID" value="GAA0237774.1"/>
    <property type="molecule type" value="Genomic_DNA"/>
</dbReference>
<dbReference type="InterPro" id="IPR036890">
    <property type="entry name" value="HATPase_C_sf"/>
</dbReference>
<evidence type="ECO:0000256" key="2">
    <source>
        <dbReference type="ARBA" id="ARBA00022777"/>
    </source>
</evidence>
<proteinExistence type="predicted"/>
<dbReference type="InterPro" id="IPR003594">
    <property type="entry name" value="HATPase_dom"/>
</dbReference>
<gene>
    <name evidence="5" type="ORF">GCM10009539_23800</name>
</gene>
<keyword evidence="3" id="KW-0902">Two-component regulatory system</keyword>
<dbReference type="SUPFAM" id="SSF55874">
    <property type="entry name" value="ATPase domain of HSP90 chaperone/DNA topoisomerase II/histidine kinase"/>
    <property type="match status" value="1"/>
</dbReference>
<keyword evidence="1" id="KW-0808">Transferase</keyword>
<evidence type="ECO:0000313" key="6">
    <source>
        <dbReference type="Proteomes" id="UP001500967"/>
    </source>
</evidence>
<comment type="caution">
    <text evidence="5">The sequence shown here is derived from an EMBL/GenBank/DDBJ whole genome shotgun (WGS) entry which is preliminary data.</text>
</comment>
<accession>A0ABP3DNQ0</accession>
<evidence type="ECO:0000256" key="1">
    <source>
        <dbReference type="ARBA" id="ARBA00022679"/>
    </source>
</evidence>
<evidence type="ECO:0000259" key="4">
    <source>
        <dbReference type="Pfam" id="PF02518"/>
    </source>
</evidence>
<dbReference type="Gene3D" id="3.30.565.10">
    <property type="entry name" value="Histidine kinase-like ATPase, C-terminal domain"/>
    <property type="match status" value="1"/>
</dbReference>
<dbReference type="Pfam" id="PF02518">
    <property type="entry name" value="HATPase_c"/>
    <property type="match status" value="1"/>
</dbReference>
<feature type="domain" description="Histidine kinase/HSP90-like ATPase" evidence="4">
    <location>
        <begin position="97"/>
        <end position="184"/>
    </location>
</feature>
<evidence type="ECO:0000313" key="5">
    <source>
        <dbReference type="EMBL" id="GAA0237774.1"/>
    </source>
</evidence>
<dbReference type="PANTHER" id="PTHR24421">
    <property type="entry name" value="NITRATE/NITRITE SENSOR PROTEIN NARX-RELATED"/>
    <property type="match status" value="1"/>
</dbReference>
<dbReference type="CDD" id="cd16917">
    <property type="entry name" value="HATPase_UhpB-NarQ-NarX-like"/>
    <property type="match status" value="1"/>
</dbReference>
<name>A0ABP3DNQ0_9ACTN</name>
<dbReference type="Proteomes" id="UP001500967">
    <property type="component" value="Unassembled WGS sequence"/>
</dbReference>
<sequence length="191" mass="20390">MNEHDLHDRVQVQITAALQRLALAAHWNSDPRVGELLDESRQLLDVAARDVRLFARGINPAVLESEGLRGAVRALAARFPGLVTTRVVAERYPQALESGLFLALSETVANAVRHAGASAIVVEVERDGECVVGRVTDNGSGTARFGAIGGLENLRVRIAALGGDTELHSEPGRGTRVTISVPLRSEVPQHG</sequence>
<evidence type="ECO:0000256" key="3">
    <source>
        <dbReference type="ARBA" id="ARBA00023012"/>
    </source>
</evidence>
<reference evidence="6" key="1">
    <citation type="journal article" date="2019" name="Int. J. Syst. Evol. Microbiol.">
        <title>The Global Catalogue of Microorganisms (GCM) 10K type strain sequencing project: providing services to taxonomists for standard genome sequencing and annotation.</title>
        <authorList>
            <consortium name="The Broad Institute Genomics Platform"/>
            <consortium name="The Broad Institute Genome Sequencing Center for Infectious Disease"/>
            <person name="Wu L."/>
            <person name="Ma J."/>
        </authorList>
    </citation>
    <scope>NUCLEOTIDE SEQUENCE [LARGE SCALE GENOMIC DNA]</scope>
    <source>
        <strain evidence="6">JCM 10425</strain>
    </source>
</reference>